<dbReference type="SUPFAM" id="SSF51430">
    <property type="entry name" value="NAD(P)-linked oxidoreductase"/>
    <property type="match status" value="1"/>
</dbReference>
<sequence>MTIDLIGDLPLVLGGNTFGWTSDEDESFAVLDAFLAAGGRQIDTADVYSAWAPGNDGGVSEAVIGRWLAARGTRDQAVLATKVGSLASRKGLARENVEAALEDSLARLGTDCVDLYYAHFDDETQSPAELARTFDSLVRAGKVGAIGISNLSPERQRSWIEAARAEDLTVPVAIQVQYSLAHRADVESGYGQVVEENDLALFSYFSLAAGLLTGKYRSAADLEGVARGAQLTDYGTPEGFALVDVLVDVAERHDAEPTAVALAWLRAKGVTAPVASARTTAQLPALIAGAELELTSEDVAALDAASAPFTR</sequence>
<dbReference type="Proteomes" id="UP000612352">
    <property type="component" value="Unassembled WGS sequence"/>
</dbReference>
<evidence type="ECO:0000259" key="1">
    <source>
        <dbReference type="Pfam" id="PF00248"/>
    </source>
</evidence>
<dbReference type="InterPro" id="IPR050523">
    <property type="entry name" value="AKR_Detox_Biosynth"/>
</dbReference>
<dbReference type="InterPro" id="IPR023210">
    <property type="entry name" value="NADP_OxRdtase_dom"/>
</dbReference>
<gene>
    <name evidence="2" type="ORF">I8D64_04600</name>
</gene>
<accession>A0ABS1B7P0</accession>
<feature type="domain" description="NADP-dependent oxidoreductase" evidence="1">
    <location>
        <begin position="10"/>
        <end position="305"/>
    </location>
</feature>
<dbReference type="PANTHER" id="PTHR43364:SF6">
    <property type="entry name" value="OXIDOREDUCTASE-RELATED"/>
    <property type="match status" value="1"/>
</dbReference>
<dbReference type="Pfam" id="PF00248">
    <property type="entry name" value="Aldo_ket_red"/>
    <property type="match status" value="1"/>
</dbReference>
<dbReference type="Gene3D" id="3.20.20.100">
    <property type="entry name" value="NADP-dependent oxidoreductase domain"/>
    <property type="match status" value="1"/>
</dbReference>
<dbReference type="InterPro" id="IPR036812">
    <property type="entry name" value="NAD(P)_OxRdtase_dom_sf"/>
</dbReference>
<protein>
    <submittedName>
        <fullName evidence="2">Aldo/keto reductase</fullName>
    </submittedName>
</protein>
<dbReference type="RefSeq" id="WP_200501342.1">
    <property type="nucleotide sequence ID" value="NZ_JAEDAJ010000002.1"/>
</dbReference>
<keyword evidence="3" id="KW-1185">Reference proteome</keyword>
<reference evidence="2 3" key="1">
    <citation type="submission" date="2020-12" db="EMBL/GenBank/DDBJ databases">
        <title>Brachybacterium sp. MASK1Z-5, whole genome shotgun sequence.</title>
        <authorList>
            <person name="Tuo L."/>
        </authorList>
    </citation>
    <scope>NUCLEOTIDE SEQUENCE [LARGE SCALE GENOMIC DNA]</scope>
    <source>
        <strain evidence="2 3">MASK1Z-5</strain>
    </source>
</reference>
<dbReference type="EMBL" id="JAEDAJ010000002">
    <property type="protein sequence ID" value="MBK0330677.1"/>
    <property type="molecule type" value="Genomic_DNA"/>
</dbReference>
<dbReference type="PANTHER" id="PTHR43364">
    <property type="entry name" value="NADH-SPECIFIC METHYLGLYOXAL REDUCTASE-RELATED"/>
    <property type="match status" value="1"/>
</dbReference>
<proteinExistence type="predicted"/>
<organism evidence="2 3">
    <name type="scientific">Brachybacterium halotolerans</name>
    <dbReference type="NCBI Taxonomy" id="2795215"/>
    <lineage>
        <taxon>Bacteria</taxon>
        <taxon>Bacillati</taxon>
        <taxon>Actinomycetota</taxon>
        <taxon>Actinomycetes</taxon>
        <taxon>Micrococcales</taxon>
        <taxon>Dermabacteraceae</taxon>
        <taxon>Brachybacterium</taxon>
    </lineage>
</organism>
<evidence type="ECO:0000313" key="2">
    <source>
        <dbReference type="EMBL" id="MBK0330677.1"/>
    </source>
</evidence>
<comment type="caution">
    <text evidence="2">The sequence shown here is derived from an EMBL/GenBank/DDBJ whole genome shotgun (WGS) entry which is preliminary data.</text>
</comment>
<evidence type="ECO:0000313" key="3">
    <source>
        <dbReference type="Proteomes" id="UP000612352"/>
    </source>
</evidence>
<name>A0ABS1B7P0_9MICO</name>